<dbReference type="AlphaFoldDB" id="A0A7K1KJG1"/>
<keyword evidence="2" id="KW-1185">Reference proteome</keyword>
<comment type="caution">
    <text evidence="1">The sequence shown here is derived from an EMBL/GenBank/DDBJ whole genome shotgun (WGS) entry which is preliminary data.</text>
</comment>
<accession>A0A7K1KJG1</accession>
<gene>
    <name evidence="1" type="ORF">GKC30_00610</name>
</gene>
<organism evidence="1 2">
    <name type="scientific">Pseudodesulfovibrio alkaliphilus</name>
    <dbReference type="NCBI Taxonomy" id="2661613"/>
    <lineage>
        <taxon>Bacteria</taxon>
        <taxon>Pseudomonadati</taxon>
        <taxon>Thermodesulfobacteriota</taxon>
        <taxon>Desulfovibrionia</taxon>
        <taxon>Desulfovibrionales</taxon>
        <taxon>Desulfovibrionaceae</taxon>
    </lineage>
</organism>
<evidence type="ECO:0000313" key="2">
    <source>
        <dbReference type="Proteomes" id="UP000461162"/>
    </source>
</evidence>
<sequence length="404" mass="44422">MSVSLLATYTDAVLDFALGAPPSATPIPRPAKPSDEDIAAFVRRTLRLAEKSGADRLVLLGLGSGAIPAALKAAMPETMALTVCEMDPDAARAFLDANPDWRDSSERACVIADASPWAQLCLLALSGANAQNSATALTPDLEATDRARLQSLQRLFVSARPHQALNSALLSHVAVQAPDLSVGVILSPDEPGLDDFFGQFPDWVREVVVIWDAENIPDRAYACAAPMRHLARPLDDFATQRNHMLAHCSGDWVLYLDGDECFSQDVWSLFTALMLIKRLEACYFPRMTLYPDESRCKVGFGLWPDLQLRLFRNRPGLRFERPVHERLCGISGRTALALDAPILHLSRIRKTPEQLAAKLERFRQAGGPVHRLNSEYPHLPRTLFPEAAFISGALQTLLLEDNPA</sequence>
<dbReference type="EMBL" id="WODC01000001">
    <property type="protein sequence ID" value="MUM76131.1"/>
    <property type="molecule type" value="Genomic_DNA"/>
</dbReference>
<protein>
    <submittedName>
        <fullName evidence="1">Glycosyl transferase family 2</fullName>
    </submittedName>
</protein>
<reference evidence="1 2" key="1">
    <citation type="submission" date="2019-11" db="EMBL/GenBank/DDBJ databases">
        <title>Pseudodesulfovibrio alkaliphilus, sp. nov., an alkaliphilic sulfate-reducing bacteria from mud volcano of Taman peninsula, Russia.</title>
        <authorList>
            <person name="Frolova A."/>
            <person name="Merkel A.Y."/>
            <person name="Slobodkin A.I."/>
        </authorList>
    </citation>
    <scope>NUCLEOTIDE SEQUENCE [LARGE SCALE GENOMIC DNA]</scope>
    <source>
        <strain evidence="1 2">F-1</strain>
    </source>
</reference>
<evidence type="ECO:0000313" key="1">
    <source>
        <dbReference type="EMBL" id="MUM76131.1"/>
    </source>
</evidence>
<dbReference type="RefSeq" id="WP_155931497.1">
    <property type="nucleotide sequence ID" value="NZ_WODC01000001.1"/>
</dbReference>
<dbReference type="GO" id="GO:0016740">
    <property type="term" value="F:transferase activity"/>
    <property type="evidence" value="ECO:0007669"/>
    <property type="project" value="UniProtKB-KW"/>
</dbReference>
<keyword evidence="1" id="KW-0808">Transferase</keyword>
<name>A0A7K1KJG1_9BACT</name>
<dbReference type="Proteomes" id="UP000461162">
    <property type="component" value="Unassembled WGS sequence"/>
</dbReference>
<dbReference type="SUPFAM" id="SSF53448">
    <property type="entry name" value="Nucleotide-diphospho-sugar transferases"/>
    <property type="match status" value="1"/>
</dbReference>
<proteinExistence type="predicted"/>
<dbReference type="InterPro" id="IPR029044">
    <property type="entry name" value="Nucleotide-diphossugar_trans"/>
</dbReference>